<sequence length="105" mass="11539">MTREQRIAMLKTELEQNQAPEQRNAGTVVLDVLIFRKDISQVGLQAGVPRGGAPGDVFFSHLPASPSAHGLVRGIDHDEPPSGSLRDRMPRLMATDELGRIRDEI</sequence>
<feature type="compositionally biased region" description="Basic and acidic residues" evidence="1">
    <location>
        <begin position="74"/>
        <end position="90"/>
    </location>
</feature>
<protein>
    <submittedName>
        <fullName evidence="2">Uncharacterized protein</fullName>
    </submittedName>
</protein>
<gene>
    <name evidence="2" type="ORF">DL764_010042</name>
</gene>
<accession>A0A4Q4SW89</accession>
<comment type="caution">
    <text evidence="2">The sequence shown here is derived from an EMBL/GenBank/DDBJ whole genome shotgun (WGS) entry which is preliminary data.</text>
</comment>
<keyword evidence="3" id="KW-1185">Reference proteome</keyword>
<dbReference type="Proteomes" id="UP000293360">
    <property type="component" value="Unassembled WGS sequence"/>
</dbReference>
<dbReference type="EMBL" id="QJNU01001129">
    <property type="protein sequence ID" value="RYO79232.1"/>
    <property type="molecule type" value="Genomic_DNA"/>
</dbReference>
<name>A0A4Q4SW89_9PEZI</name>
<evidence type="ECO:0000313" key="2">
    <source>
        <dbReference type="EMBL" id="RYO79232.1"/>
    </source>
</evidence>
<evidence type="ECO:0000256" key="1">
    <source>
        <dbReference type="SAM" id="MobiDB-lite"/>
    </source>
</evidence>
<feature type="region of interest" description="Disordered" evidence="1">
    <location>
        <begin position="70"/>
        <end position="105"/>
    </location>
</feature>
<proteinExistence type="predicted"/>
<dbReference type="OrthoDB" id="10518101at2759"/>
<dbReference type="AlphaFoldDB" id="A0A4Q4SW89"/>
<reference evidence="2 3" key="1">
    <citation type="submission" date="2018-06" db="EMBL/GenBank/DDBJ databases">
        <title>Complete Genomes of Monosporascus.</title>
        <authorList>
            <person name="Robinson A.J."/>
            <person name="Natvig D.O."/>
        </authorList>
    </citation>
    <scope>NUCLEOTIDE SEQUENCE [LARGE SCALE GENOMIC DNA]</scope>
    <source>
        <strain evidence="2 3">CBS 110550</strain>
    </source>
</reference>
<organism evidence="2 3">
    <name type="scientific">Monosporascus ibericus</name>
    <dbReference type="NCBI Taxonomy" id="155417"/>
    <lineage>
        <taxon>Eukaryota</taxon>
        <taxon>Fungi</taxon>
        <taxon>Dikarya</taxon>
        <taxon>Ascomycota</taxon>
        <taxon>Pezizomycotina</taxon>
        <taxon>Sordariomycetes</taxon>
        <taxon>Xylariomycetidae</taxon>
        <taxon>Xylariales</taxon>
        <taxon>Xylariales incertae sedis</taxon>
        <taxon>Monosporascus</taxon>
    </lineage>
</organism>
<evidence type="ECO:0000313" key="3">
    <source>
        <dbReference type="Proteomes" id="UP000293360"/>
    </source>
</evidence>